<evidence type="ECO:0000313" key="2">
    <source>
        <dbReference type="EMBL" id="SEQ58901.1"/>
    </source>
</evidence>
<dbReference type="GO" id="GO:0030234">
    <property type="term" value="F:enzyme regulator activity"/>
    <property type="evidence" value="ECO:0007669"/>
    <property type="project" value="InterPro"/>
</dbReference>
<organism evidence="2 3">
    <name type="scientific">Treponema bryantii</name>
    <dbReference type="NCBI Taxonomy" id="163"/>
    <lineage>
        <taxon>Bacteria</taxon>
        <taxon>Pseudomonadati</taxon>
        <taxon>Spirochaetota</taxon>
        <taxon>Spirochaetia</taxon>
        <taxon>Spirochaetales</taxon>
        <taxon>Treponemataceae</taxon>
        <taxon>Treponema</taxon>
    </lineage>
</organism>
<evidence type="ECO:0000313" key="3">
    <source>
        <dbReference type="Proteomes" id="UP000182360"/>
    </source>
</evidence>
<dbReference type="EMBL" id="FOFU01000006">
    <property type="protein sequence ID" value="SEQ58901.1"/>
    <property type="molecule type" value="Genomic_DNA"/>
</dbReference>
<dbReference type="SUPFAM" id="SSF54913">
    <property type="entry name" value="GlnB-like"/>
    <property type="match status" value="1"/>
</dbReference>
<dbReference type="Proteomes" id="UP000182360">
    <property type="component" value="Unassembled WGS sequence"/>
</dbReference>
<dbReference type="PROSITE" id="PS00638">
    <property type="entry name" value="PII_GLNB_CTER"/>
    <property type="match status" value="1"/>
</dbReference>
<protein>
    <submittedName>
        <fullName evidence="2">Nitrogen regulatory protein P-II family</fullName>
    </submittedName>
</protein>
<dbReference type="InterPro" id="IPR011322">
    <property type="entry name" value="N-reg_PII-like_a/b"/>
</dbReference>
<reference evidence="2 3" key="1">
    <citation type="submission" date="2016-10" db="EMBL/GenBank/DDBJ databases">
        <authorList>
            <person name="de Groot N.N."/>
        </authorList>
    </citation>
    <scope>NUCLEOTIDE SEQUENCE [LARGE SCALE GENOMIC DNA]</scope>
    <source>
        <strain evidence="2 3">B25</strain>
    </source>
</reference>
<dbReference type="InterPro" id="IPR002187">
    <property type="entry name" value="N-reg_PII"/>
</dbReference>
<dbReference type="GO" id="GO:0005829">
    <property type="term" value="C:cytosol"/>
    <property type="evidence" value="ECO:0007669"/>
    <property type="project" value="TreeGrafter"/>
</dbReference>
<dbReference type="SMART" id="SM00938">
    <property type="entry name" value="P-II"/>
    <property type="match status" value="1"/>
</dbReference>
<keyword evidence="3" id="KW-1185">Reference proteome</keyword>
<evidence type="ECO:0000256" key="1">
    <source>
        <dbReference type="RuleBase" id="RU003936"/>
    </source>
</evidence>
<sequence>MEEKFSRVEVITGISKIAALQSALGKFRITGMTVYQVLGCGVQHGTQEFEVEEKKEIQLLPKEVVMMVVPTDEVPDVIEFLKKELYTGHIGDGKIFVSDVTNIVRVRTGEEGMDALLSTEK</sequence>
<dbReference type="GO" id="GO:0005524">
    <property type="term" value="F:ATP binding"/>
    <property type="evidence" value="ECO:0007669"/>
    <property type="project" value="TreeGrafter"/>
</dbReference>
<dbReference type="Pfam" id="PF00543">
    <property type="entry name" value="P-II"/>
    <property type="match status" value="1"/>
</dbReference>
<gene>
    <name evidence="2" type="ORF">SAMN04487977_10699</name>
</gene>
<dbReference type="PANTHER" id="PTHR30115">
    <property type="entry name" value="NITROGEN REGULATORY PROTEIN P-II"/>
    <property type="match status" value="1"/>
</dbReference>
<dbReference type="AlphaFoldDB" id="A0A1H9H968"/>
<dbReference type="PROSITE" id="PS51343">
    <property type="entry name" value="PII_GLNB_DOM"/>
    <property type="match status" value="1"/>
</dbReference>
<proteinExistence type="inferred from homology"/>
<comment type="similarity">
    <text evidence="1">Belongs to the P(II) protein family.</text>
</comment>
<dbReference type="InterPro" id="IPR015867">
    <property type="entry name" value="N-reg_PII/ATP_PRibTrfase_C"/>
</dbReference>
<accession>A0A1H9H968</accession>
<dbReference type="PRINTS" id="PR00340">
    <property type="entry name" value="PIIGLNB"/>
</dbReference>
<dbReference type="PANTHER" id="PTHR30115:SF11">
    <property type="entry name" value="NITROGEN REGULATORY PROTEIN P-II HOMOLOG"/>
    <property type="match status" value="1"/>
</dbReference>
<dbReference type="GO" id="GO:0006808">
    <property type="term" value="P:regulation of nitrogen utilization"/>
    <property type="evidence" value="ECO:0007669"/>
    <property type="project" value="InterPro"/>
</dbReference>
<dbReference type="InterPro" id="IPR017918">
    <property type="entry name" value="N-reg_PII_CS"/>
</dbReference>
<dbReference type="RefSeq" id="WP_074644166.1">
    <property type="nucleotide sequence ID" value="NZ_AP025286.1"/>
</dbReference>
<dbReference type="OrthoDB" id="9802729at2"/>
<name>A0A1H9H968_9SPIR</name>
<dbReference type="Gene3D" id="3.30.70.120">
    <property type="match status" value="1"/>
</dbReference>